<evidence type="ECO:0000313" key="2">
    <source>
        <dbReference type="Proteomes" id="UP001138793"/>
    </source>
</evidence>
<dbReference type="AlphaFoldDB" id="A0A9X0YR04"/>
<accession>A0A9X0YR04</accession>
<proteinExistence type="predicted"/>
<protein>
    <submittedName>
        <fullName evidence="1">Uncharacterized protein</fullName>
    </submittedName>
</protein>
<sequence length="81" mass="9232">MAHYFLVNGFKVSKEDRTEHLVSYRKYIPDSKKPEILINNLDISLLCVHLSEKSQNANLIIKATNDTSAVRLRIPFSSTTP</sequence>
<gene>
    <name evidence="1" type="ORF">J2Z64_001349</name>
</gene>
<evidence type="ECO:0000313" key="1">
    <source>
        <dbReference type="EMBL" id="MBP2077118.1"/>
    </source>
</evidence>
<name>A0A9X0YR04_9BACI</name>
<comment type="caution">
    <text evidence="1">The sequence shown here is derived from an EMBL/GenBank/DDBJ whole genome shotgun (WGS) entry which is preliminary data.</text>
</comment>
<organism evidence="1 2">
    <name type="scientific">Oceanobacillus polygoni</name>
    <dbReference type="NCBI Taxonomy" id="1235259"/>
    <lineage>
        <taxon>Bacteria</taxon>
        <taxon>Bacillati</taxon>
        <taxon>Bacillota</taxon>
        <taxon>Bacilli</taxon>
        <taxon>Bacillales</taxon>
        <taxon>Bacillaceae</taxon>
        <taxon>Oceanobacillus</taxon>
    </lineage>
</organism>
<reference evidence="1" key="1">
    <citation type="submission" date="2021-03" db="EMBL/GenBank/DDBJ databases">
        <title>Genomic Encyclopedia of Type Strains, Phase IV (KMG-IV): sequencing the most valuable type-strain genomes for metagenomic binning, comparative biology and taxonomic classification.</title>
        <authorList>
            <person name="Goeker M."/>
        </authorList>
    </citation>
    <scope>NUCLEOTIDE SEQUENCE</scope>
    <source>
        <strain evidence="1">DSM 107338</strain>
    </source>
</reference>
<keyword evidence="2" id="KW-1185">Reference proteome</keyword>
<dbReference type="Proteomes" id="UP001138793">
    <property type="component" value="Unassembled WGS sequence"/>
</dbReference>
<dbReference type="EMBL" id="JAGGMB010000003">
    <property type="protein sequence ID" value="MBP2077118.1"/>
    <property type="molecule type" value="Genomic_DNA"/>
</dbReference>